<dbReference type="Proteomes" id="UP000279833">
    <property type="component" value="Unassembled WGS sequence"/>
</dbReference>
<feature type="domain" description="Fibronectin type-III" evidence="1">
    <location>
        <begin position="70"/>
        <end position="168"/>
    </location>
</feature>
<dbReference type="SUPFAM" id="SSF49265">
    <property type="entry name" value="Fibronectin type III"/>
    <property type="match status" value="3"/>
</dbReference>
<dbReference type="EMBL" id="UZAK01038564">
    <property type="protein sequence ID" value="VDP61401.1"/>
    <property type="molecule type" value="Genomic_DNA"/>
</dbReference>
<dbReference type="PANTHER" id="PTHR24099:SF11">
    <property type="entry name" value="FIBRONECTIN TYPE III DOMAIN-CONTAINING 3BA-RELATED"/>
    <property type="match status" value="1"/>
</dbReference>
<dbReference type="Gene3D" id="2.60.40.10">
    <property type="entry name" value="Immunoglobulins"/>
    <property type="match status" value="3"/>
</dbReference>
<evidence type="ECO:0000313" key="3">
    <source>
        <dbReference type="Proteomes" id="UP000279833"/>
    </source>
</evidence>
<dbReference type="InterPro" id="IPR050617">
    <property type="entry name" value="E3_ligase_FN3/SPRY"/>
</dbReference>
<dbReference type="SMART" id="SM00060">
    <property type="entry name" value="FN3"/>
    <property type="match status" value="2"/>
</dbReference>
<dbReference type="CDD" id="cd00063">
    <property type="entry name" value="FN3"/>
    <property type="match status" value="3"/>
</dbReference>
<organism evidence="4">
    <name type="scientific">Schistosoma curassoni</name>
    <dbReference type="NCBI Taxonomy" id="6186"/>
    <lineage>
        <taxon>Eukaryota</taxon>
        <taxon>Metazoa</taxon>
        <taxon>Spiralia</taxon>
        <taxon>Lophotrochozoa</taxon>
        <taxon>Platyhelminthes</taxon>
        <taxon>Trematoda</taxon>
        <taxon>Digenea</taxon>
        <taxon>Strigeidida</taxon>
        <taxon>Schistosomatoidea</taxon>
        <taxon>Schistosomatidae</taxon>
        <taxon>Schistosoma</taxon>
    </lineage>
</organism>
<name>A0A183KMS5_9TREM</name>
<proteinExistence type="predicted"/>
<dbReference type="AlphaFoldDB" id="A0A183KMS5"/>
<dbReference type="PANTHER" id="PTHR24099">
    <property type="entry name" value="E3 UBIQUITIN-PROTEIN LIGASE TRIM36-RELATED"/>
    <property type="match status" value="1"/>
</dbReference>
<evidence type="ECO:0000313" key="2">
    <source>
        <dbReference type="EMBL" id="VDP61401.1"/>
    </source>
</evidence>
<protein>
    <submittedName>
        <fullName evidence="4">Fibronectin type-III domain-containing protein</fullName>
    </submittedName>
</protein>
<dbReference type="InterPro" id="IPR036116">
    <property type="entry name" value="FN3_sf"/>
</dbReference>
<sequence length="426" mass="48216">MFVQVWQLTLESTCWIDEVSEDNDDIDLSMHRLCSSTPTSSLELSVLRSSCHNLECDFNHRFMPNSCQSRHRQFILHKSYTDPSLNMKSYSVNNTTNNNNDDNSVKIQSSFNDSSNITLGRFVCSVRETECRLFGLTPGQNYAFRVRARNRAGEGLWTEWISLSTPPSLPGVPTSSPRLLPKSPYVIQIAWDPVTCINGAKIYEYRLECRQYQSLNSMDYYDISSYTINIPSEKKSTVNSLENSSGLDSFEQMENDSFFQLIYAGSKLSFEMTGLQPASLFAFRFCAVNSAGAGPWSPIAKCWTPSAPPDQPHGLCIRELNSESVLLLWVIPHCNGSPITNFMIEVTRINNHHKSTSKSRINSSNVKFIQIPAPYLMDHKKHPMNSSTKLPIISVTPDTSNSVQQQLQNKMMQYCLNKLKPSTSYM</sequence>
<reference evidence="2 3" key="2">
    <citation type="submission" date="2018-11" db="EMBL/GenBank/DDBJ databases">
        <authorList>
            <consortium name="Pathogen Informatics"/>
        </authorList>
    </citation>
    <scope>NUCLEOTIDE SEQUENCE [LARGE SCALE GENOMIC DNA]</scope>
    <source>
        <strain evidence="2">Dakar</strain>
        <strain evidence="3">Dakar, Senegal</strain>
    </source>
</reference>
<dbReference type="PROSITE" id="PS50853">
    <property type="entry name" value="FN3"/>
    <property type="match status" value="1"/>
</dbReference>
<dbReference type="InterPro" id="IPR013783">
    <property type="entry name" value="Ig-like_fold"/>
</dbReference>
<accession>A0A183KMS5</accession>
<dbReference type="STRING" id="6186.A0A183KMS5"/>
<keyword evidence="3" id="KW-1185">Reference proteome</keyword>
<reference evidence="4" key="1">
    <citation type="submission" date="2016-06" db="UniProtKB">
        <authorList>
            <consortium name="WormBaseParasite"/>
        </authorList>
    </citation>
    <scope>IDENTIFICATION</scope>
</reference>
<evidence type="ECO:0000313" key="4">
    <source>
        <dbReference type="WBParaSite" id="SCUD_0001635301-mRNA-1"/>
    </source>
</evidence>
<dbReference type="WBParaSite" id="SCUD_0001635301-mRNA-1">
    <property type="protein sequence ID" value="SCUD_0001635301-mRNA-1"/>
    <property type="gene ID" value="SCUD_0001635301"/>
</dbReference>
<evidence type="ECO:0000259" key="1">
    <source>
        <dbReference type="PROSITE" id="PS50853"/>
    </source>
</evidence>
<dbReference type="Pfam" id="PF00041">
    <property type="entry name" value="fn3"/>
    <property type="match status" value="1"/>
</dbReference>
<dbReference type="InterPro" id="IPR003961">
    <property type="entry name" value="FN3_dom"/>
</dbReference>
<gene>
    <name evidence="2" type="ORF">SCUD_LOCUS16350</name>
</gene>